<evidence type="ECO:0000259" key="4">
    <source>
        <dbReference type="Pfam" id="PF01420"/>
    </source>
</evidence>
<dbReference type="InterPro" id="IPR044946">
    <property type="entry name" value="Restrct_endonuc_typeI_TRD_sf"/>
</dbReference>
<keyword evidence="2" id="KW-0680">Restriction system</keyword>
<keyword evidence="5" id="KW-0378">Hydrolase</keyword>
<evidence type="ECO:0000256" key="2">
    <source>
        <dbReference type="ARBA" id="ARBA00022747"/>
    </source>
</evidence>
<dbReference type="Gene3D" id="3.90.220.20">
    <property type="entry name" value="DNA methylase specificity domains"/>
    <property type="match status" value="2"/>
</dbReference>
<comment type="caution">
    <text evidence="5">The sequence shown here is derived from an EMBL/GenBank/DDBJ whole genome shotgun (WGS) entry which is preliminary data.</text>
</comment>
<dbReference type="PANTHER" id="PTHR30408">
    <property type="entry name" value="TYPE-1 RESTRICTION ENZYME ECOKI SPECIFICITY PROTEIN"/>
    <property type="match status" value="1"/>
</dbReference>
<evidence type="ECO:0000256" key="3">
    <source>
        <dbReference type="ARBA" id="ARBA00023125"/>
    </source>
</evidence>
<comment type="similarity">
    <text evidence="1">Belongs to the type-I restriction system S methylase family.</text>
</comment>
<proteinExistence type="inferred from homology"/>
<accession>A0ABU9JCI1</accession>
<dbReference type="Proteomes" id="UP001491613">
    <property type="component" value="Unassembled WGS sequence"/>
</dbReference>
<dbReference type="CDD" id="cd17278">
    <property type="entry name" value="RMtype1_S_LdeBORF1052P-TRD2-CR2"/>
    <property type="match status" value="1"/>
</dbReference>
<keyword evidence="5" id="KW-0255">Endonuclease</keyword>
<gene>
    <name evidence="5" type="ORF">V1482_13020</name>
</gene>
<dbReference type="Pfam" id="PF01420">
    <property type="entry name" value="Methylase_S"/>
    <property type="match status" value="2"/>
</dbReference>
<dbReference type="InterPro" id="IPR000055">
    <property type="entry name" value="Restrct_endonuc_typeI_TRD"/>
</dbReference>
<dbReference type="PANTHER" id="PTHR30408:SF12">
    <property type="entry name" value="TYPE I RESTRICTION ENZYME MJAVIII SPECIFICITY SUBUNIT"/>
    <property type="match status" value="1"/>
</dbReference>
<dbReference type="InterPro" id="IPR052021">
    <property type="entry name" value="Type-I_RS_S_subunit"/>
</dbReference>
<keyword evidence="3" id="KW-0238">DNA-binding</keyword>
<evidence type="ECO:0000313" key="5">
    <source>
        <dbReference type="EMBL" id="MEL3920330.1"/>
    </source>
</evidence>
<keyword evidence="5" id="KW-0540">Nuclease</keyword>
<evidence type="ECO:0000256" key="1">
    <source>
        <dbReference type="ARBA" id="ARBA00010923"/>
    </source>
</evidence>
<dbReference type="GO" id="GO:0016787">
    <property type="term" value="F:hydrolase activity"/>
    <property type="evidence" value="ECO:0007669"/>
    <property type="project" value="UniProtKB-KW"/>
</dbReference>
<keyword evidence="6" id="KW-1185">Reference proteome</keyword>
<protein>
    <submittedName>
        <fullName evidence="5">Restriction endonuclease subunit S</fullName>
        <ecNumber evidence="5">3.1.21.-</ecNumber>
    </submittedName>
</protein>
<organism evidence="5 6">
    <name type="scientific">Aeromonas enteropelogenes</name>
    <name type="common">Aeromonas trota</name>
    <dbReference type="NCBI Taxonomy" id="29489"/>
    <lineage>
        <taxon>Bacteria</taxon>
        <taxon>Pseudomonadati</taxon>
        <taxon>Pseudomonadota</taxon>
        <taxon>Gammaproteobacteria</taxon>
        <taxon>Aeromonadales</taxon>
        <taxon>Aeromonadaceae</taxon>
        <taxon>Aeromonas</taxon>
    </lineage>
</organism>
<dbReference type="SUPFAM" id="SSF116734">
    <property type="entry name" value="DNA methylase specificity domain"/>
    <property type="match status" value="2"/>
</dbReference>
<sequence length="380" mass="42471">MKAGWHKKKLGDVLKLEYGKPLDATNRNPNGLYPVYGANGEKDRSDSFFYDKPSIIVGRKGSAGEVNLTEERFWPLDVTYYVTFDEKNYDLQFLYYLLLHLELPNLAKGVKPGINRNEVYSLSVNISSLPEQQRIVAILDEAFEAIAAARANAEQNRQNARALFESYLQSVFSQRGDGWINKPLSELCDIKHGFAFKSEYFTNEGDYTLLTPGNFFETGGYRDRGDKQKFYSGDIPQGFLLEAGDLLVAMTEQAAGLLGSPIIVPSQGKFLHNQRLGLISGKPGIPWLNEFFFHVFNTQAVRQAIHESASGAKVRHTSPTKIGAVTVAFPASIEEQKAIVATLDTLTIETQRLESLYQRKIAALDELKQSLLQQAFSGQL</sequence>
<dbReference type="EMBL" id="JAZDDP010000005">
    <property type="protein sequence ID" value="MEL3920330.1"/>
    <property type="molecule type" value="Genomic_DNA"/>
</dbReference>
<reference evidence="5 6" key="1">
    <citation type="submission" date="2024-01" db="EMBL/GenBank/DDBJ databases">
        <title>Horizontal gene transfer in Aeromonas trota.</title>
        <authorList>
            <person name="Otero Olarra J.E."/>
            <person name="Perez Valdespino A."/>
        </authorList>
    </citation>
    <scope>NUCLEOTIDE SEQUENCE [LARGE SCALE GENOMIC DNA]</scope>
    <source>
        <strain evidence="5 6">9.1</strain>
    </source>
</reference>
<dbReference type="RefSeq" id="WP_342017755.1">
    <property type="nucleotide sequence ID" value="NZ_JAVTII010000007.1"/>
</dbReference>
<dbReference type="EC" id="3.1.21.-" evidence="5"/>
<evidence type="ECO:0000313" key="6">
    <source>
        <dbReference type="Proteomes" id="UP001491613"/>
    </source>
</evidence>
<feature type="domain" description="Type I restriction modification DNA specificity" evidence="4">
    <location>
        <begin position="4"/>
        <end position="146"/>
    </location>
</feature>
<dbReference type="GO" id="GO:0004519">
    <property type="term" value="F:endonuclease activity"/>
    <property type="evidence" value="ECO:0007669"/>
    <property type="project" value="UniProtKB-KW"/>
</dbReference>
<name>A0ABU9JCI1_AEREN</name>
<feature type="domain" description="Type I restriction modification DNA specificity" evidence="4">
    <location>
        <begin position="177"/>
        <end position="353"/>
    </location>
</feature>